<comment type="catalytic activity">
    <reaction evidence="17 18">
        <text>a ubiquinone + NADH + 5 H(+)(in) = a ubiquinol + NAD(+) + 4 H(+)(out)</text>
        <dbReference type="Rhea" id="RHEA:29091"/>
        <dbReference type="Rhea" id="RHEA-COMP:9565"/>
        <dbReference type="Rhea" id="RHEA-COMP:9566"/>
        <dbReference type="ChEBI" id="CHEBI:15378"/>
        <dbReference type="ChEBI" id="CHEBI:16389"/>
        <dbReference type="ChEBI" id="CHEBI:17976"/>
        <dbReference type="ChEBI" id="CHEBI:57540"/>
        <dbReference type="ChEBI" id="CHEBI:57945"/>
        <dbReference type="EC" id="7.1.1.2"/>
    </reaction>
</comment>
<evidence type="ECO:0000256" key="15">
    <source>
        <dbReference type="ARBA" id="ARBA00023128"/>
    </source>
</evidence>
<evidence type="ECO:0000256" key="9">
    <source>
        <dbReference type="ARBA" id="ARBA00022792"/>
    </source>
</evidence>
<evidence type="ECO:0000256" key="4">
    <source>
        <dbReference type="ARBA" id="ARBA00012944"/>
    </source>
</evidence>
<reference evidence="20" key="1">
    <citation type="submission" date="2015-09" db="EMBL/GenBank/DDBJ databases">
        <title>Capturing the unknown biodiversity of arthropods in tropical forests using metagenomics.</title>
        <authorList>
            <person name="Andujar C."/>
            <person name="Creedy T.J."/>
            <person name="Garner B."/>
            <person name="Canty R."/>
            <person name="Warner H.B."/>
            <person name="Lipecki J."/>
            <person name="Crampton-Platt A."/>
            <person name="Gabrielli M."/>
            <person name="Croydon-Veleslavov I.A."/>
            <person name="Lim J.L."/>
            <person name="Linard B."/>
            <person name="Vogler A."/>
        </authorList>
    </citation>
    <scope>NUCLEOTIDE SEQUENCE</scope>
</reference>
<evidence type="ECO:0000256" key="3">
    <source>
        <dbReference type="ARBA" id="ARBA00007012"/>
    </source>
</evidence>
<feature type="transmembrane region" description="Helical" evidence="18">
    <location>
        <begin position="267"/>
        <end position="291"/>
    </location>
</feature>
<evidence type="ECO:0000256" key="12">
    <source>
        <dbReference type="ARBA" id="ARBA00022989"/>
    </source>
</evidence>
<evidence type="ECO:0000259" key="19">
    <source>
        <dbReference type="Pfam" id="PF00361"/>
    </source>
</evidence>
<feature type="domain" description="NADH:quinone oxidoreductase/Mrp antiporter transmembrane" evidence="19">
    <location>
        <begin position="24"/>
        <end position="280"/>
    </location>
</feature>
<evidence type="ECO:0000256" key="13">
    <source>
        <dbReference type="ARBA" id="ARBA00023027"/>
    </source>
</evidence>
<evidence type="ECO:0000256" key="17">
    <source>
        <dbReference type="ARBA" id="ARBA00049551"/>
    </source>
</evidence>
<keyword evidence="9 18" id="KW-0999">Mitochondrion inner membrane</keyword>
<protein>
    <recommendedName>
        <fullName evidence="5 18">NADH-ubiquinone oxidoreductase chain 2</fullName>
        <ecNumber evidence="4 18">7.1.1.2</ecNumber>
    </recommendedName>
</protein>
<feature type="transmembrane region" description="Helical" evidence="18">
    <location>
        <begin position="54"/>
        <end position="77"/>
    </location>
</feature>
<geneLocation type="mitochondrion" evidence="20"/>
<organism evidence="20">
    <name type="scientific">Scolytinae sp. BMNH 1274292</name>
    <dbReference type="NCBI Taxonomy" id="2558040"/>
    <lineage>
        <taxon>Eukaryota</taxon>
        <taxon>Metazoa</taxon>
        <taxon>Ecdysozoa</taxon>
        <taxon>Arthropoda</taxon>
        <taxon>Hexapoda</taxon>
        <taxon>Insecta</taxon>
        <taxon>Pterygota</taxon>
        <taxon>Neoptera</taxon>
        <taxon>Endopterygota</taxon>
        <taxon>Coleoptera</taxon>
        <taxon>Polyphaga</taxon>
        <taxon>Cucujiformia</taxon>
        <taxon>Curculionidae</taxon>
        <taxon>Scolytinae</taxon>
    </lineage>
</organism>
<name>A0A126TFB9_9CUCU</name>
<feature type="transmembrane region" description="Helical" evidence="18">
    <location>
        <begin position="195"/>
        <end position="213"/>
    </location>
</feature>
<dbReference type="InterPro" id="IPR001750">
    <property type="entry name" value="ND/Mrp_TM"/>
</dbReference>
<evidence type="ECO:0000256" key="14">
    <source>
        <dbReference type="ARBA" id="ARBA00023075"/>
    </source>
</evidence>
<evidence type="ECO:0000256" key="5">
    <source>
        <dbReference type="ARBA" id="ARBA00021008"/>
    </source>
</evidence>
<comment type="similarity">
    <text evidence="3 18">Belongs to the complex I subunit 2 family.</text>
</comment>
<dbReference type="EC" id="7.1.1.2" evidence="4 18"/>
<dbReference type="PANTHER" id="PTHR46552:SF1">
    <property type="entry name" value="NADH-UBIQUINONE OXIDOREDUCTASE CHAIN 2"/>
    <property type="match status" value="1"/>
</dbReference>
<comment type="subcellular location">
    <subcellularLocation>
        <location evidence="2 18">Mitochondrion inner membrane</location>
        <topology evidence="2 18">Multi-pass membrane protein</topology>
    </subcellularLocation>
</comment>
<evidence type="ECO:0000256" key="7">
    <source>
        <dbReference type="ARBA" id="ARBA00022660"/>
    </source>
</evidence>
<dbReference type="InterPro" id="IPR050175">
    <property type="entry name" value="Complex_I_Subunit_2"/>
</dbReference>
<keyword evidence="16 18" id="KW-0472">Membrane</keyword>
<evidence type="ECO:0000256" key="2">
    <source>
        <dbReference type="ARBA" id="ARBA00004448"/>
    </source>
</evidence>
<evidence type="ECO:0000256" key="1">
    <source>
        <dbReference type="ARBA" id="ARBA00003257"/>
    </source>
</evidence>
<evidence type="ECO:0000313" key="20">
    <source>
        <dbReference type="EMBL" id="AML26209.1"/>
    </source>
</evidence>
<dbReference type="GO" id="GO:0005743">
    <property type="term" value="C:mitochondrial inner membrane"/>
    <property type="evidence" value="ECO:0007669"/>
    <property type="project" value="UniProtKB-SubCell"/>
</dbReference>
<sequence>MKFYKMMFSLTLTTSILITISSISWVTAWAGLEMNLLSILPMMKNFKNKFSSEATIKYFITQTIASTMMIFSILFFSNMKMFSFHSETPMMYLILSSLLLKMGAAPLHFWLPEVISGLSWNLTMTVLTIQKMAPMILTSYTTIANNLTMMTILTSATISGIIGMNQTCLRKIMTYSSINNIGWMLSALMMSNSLWLMYFLTYTLITLSITVPFNLNKMMFIPQLTKLSNNKMSLLIMMMNFLSLGGLPPFTGFMPKWITIYMLSTKAMFYLTITLILATLTTLFMYLRLMLPMAMMHMNKSMKLKTTTISKKMTTLNMISLLGMPFFMMTIQLF</sequence>
<comment type="function">
    <text evidence="1">Core subunit of the mitochondrial membrane respiratory chain NADH dehydrogenase (Complex I) that is believed to belong to the minimal assembly required for catalysis. Complex I functions in the transfer of electrons from NADH to the respiratory chain. The immediate electron acceptor for the enzyme is believed to be ubiquinone.</text>
</comment>
<dbReference type="InterPro" id="IPR003917">
    <property type="entry name" value="NADH_UbQ_OxRdtase_chain2"/>
</dbReference>
<gene>
    <name evidence="20" type="primary">ND2</name>
</gene>
<dbReference type="GO" id="GO:0006120">
    <property type="term" value="P:mitochondrial electron transport, NADH to ubiquinone"/>
    <property type="evidence" value="ECO:0007669"/>
    <property type="project" value="InterPro"/>
</dbReference>
<dbReference type="PRINTS" id="PR01436">
    <property type="entry name" value="NADHDHGNASE2"/>
</dbReference>
<keyword evidence="14 18" id="KW-0830">Ubiquinone</keyword>
<comment type="function">
    <text evidence="18">Core subunit of the mitochondrial membrane respiratory chain NADH dehydrogenase (Complex I) which catalyzes electron transfer from NADH through the respiratory chain, using ubiquinone as an electron acceptor. Essential for the catalytic activity and assembly of complex I.</text>
</comment>
<dbReference type="GO" id="GO:0008137">
    <property type="term" value="F:NADH dehydrogenase (ubiquinone) activity"/>
    <property type="evidence" value="ECO:0007669"/>
    <property type="project" value="UniProtKB-EC"/>
</dbReference>
<evidence type="ECO:0000256" key="16">
    <source>
        <dbReference type="ARBA" id="ARBA00023136"/>
    </source>
</evidence>
<keyword evidence="13 18" id="KW-0520">NAD</keyword>
<keyword evidence="10 18" id="KW-1278">Translocase</keyword>
<feature type="transmembrane region" description="Helical" evidence="18">
    <location>
        <begin position="312"/>
        <end position="331"/>
    </location>
</feature>
<dbReference type="Pfam" id="PF00361">
    <property type="entry name" value="Proton_antipo_M"/>
    <property type="match status" value="1"/>
</dbReference>
<keyword evidence="8 18" id="KW-0812">Transmembrane</keyword>
<evidence type="ECO:0000256" key="10">
    <source>
        <dbReference type="ARBA" id="ARBA00022967"/>
    </source>
</evidence>
<feature type="transmembrane region" description="Helical" evidence="18">
    <location>
        <begin position="143"/>
        <end position="165"/>
    </location>
</feature>
<evidence type="ECO:0000256" key="6">
    <source>
        <dbReference type="ARBA" id="ARBA00022448"/>
    </source>
</evidence>
<dbReference type="PANTHER" id="PTHR46552">
    <property type="entry name" value="NADH-UBIQUINONE OXIDOREDUCTASE CHAIN 2"/>
    <property type="match status" value="1"/>
</dbReference>
<keyword evidence="11 18" id="KW-0249">Electron transport</keyword>
<accession>A0A126TFB9</accession>
<dbReference type="EMBL" id="KT696210">
    <property type="protein sequence ID" value="AML26209.1"/>
    <property type="molecule type" value="Genomic_DNA"/>
</dbReference>
<evidence type="ECO:0000256" key="11">
    <source>
        <dbReference type="ARBA" id="ARBA00022982"/>
    </source>
</evidence>
<evidence type="ECO:0000256" key="18">
    <source>
        <dbReference type="RuleBase" id="RU003403"/>
    </source>
</evidence>
<evidence type="ECO:0000256" key="8">
    <source>
        <dbReference type="ARBA" id="ARBA00022692"/>
    </source>
</evidence>
<keyword evidence="12 18" id="KW-1133">Transmembrane helix</keyword>
<keyword evidence="15 18" id="KW-0496">Mitochondrion</keyword>
<feature type="transmembrane region" description="Helical" evidence="18">
    <location>
        <begin position="234"/>
        <end position="255"/>
    </location>
</feature>
<keyword evidence="7 18" id="KW-0679">Respiratory chain</keyword>
<dbReference type="AlphaFoldDB" id="A0A126TFB9"/>
<keyword evidence="6" id="KW-0813">Transport</keyword>
<proteinExistence type="inferred from homology"/>